<dbReference type="PANTHER" id="PTHR38699:SF1">
    <property type="entry name" value="MITOPHAGY RECEPTOR ATG43"/>
    <property type="match status" value="1"/>
</dbReference>
<organism evidence="3 4">
    <name type="scientific">Tilletia caries</name>
    <name type="common">wheat bunt fungus</name>
    <dbReference type="NCBI Taxonomy" id="13290"/>
    <lineage>
        <taxon>Eukaryota</taxon>
        <taxon>Fungi</taxon>
        <taxon>Dikarya</taxon>
        <taxon>Basidiomycota</taxon>
        <taxon>Ustilaginomycotina</taxon>
        <taxon>Exobasidiomycetes</taxon>
        <taxon>Tilletiales</taxon>
        <taxon>Tilletiaceae</taxon>
        <taxon>Tilletia</taxon>
    </lineage>
</organism>
<evidence type="ECO:0000313" key="4">
    <source>
        <dbReference type="Proteomes" id="UP000077671"/>
    </source>
</evidence>
<feature type="region of interest" description="Disordered" evidence="1">
    <location>
        <begin position="25"/>
        <end position="46"/>
    </location>
</feature>
<feature type="compositionally biased region" description="Basic residues" evidence="1">
    <location>
        <begin position="119"/>
        <end position="130"/>
    </location>
</feature>
<dbReference type="EMBL" id="LWDD02000538">
    <property type="protein sequence ID" value="KAE8259200.1"/>
    <property type="molecule type" value="Genomic_DNA"/>
</dbReference>
<dbReference type="Proteomes" id="UP000836402">
    <property type="component" value="Unassembled WGS sequence"/>
</dbReference>
<dbReference type="Proteomes" id="UP000077671">
    <property type="component" value="Unassembled WGS sequence"/>
</dbReference>
<feature type="compositionally biased region" description="Basic residues" evidence="1">
    <location>
        <begin position="33"/>
        <end position="46"/>
    </location>
</feature>
<accession>A0A177VCM5</accession>
<dbReference type="EMBL" id="CAJHJG010001324">
    <property type="protein sequence ID" value="CAD6911289.1"/>
    <property type="molecule type" value="Genomic_DNA"/>
</dbReference>
<feature type="region of interest" description="Disordered" evidence="1">
    <location>
        <begin position="85"/>
        <end position="137"/>
    </location>
</feature>
<dbReference type="InterPro" id="IPR013898">
    <property type="entry name" value="Atg43"/>
</dbReference>
<comment type="caution">
    <text evidence="3">The sequence shown here is derived from an EMBL/GenBank/DDBJ whole genome shotgun (WGS) entry which is preliminary data.</text>
</comment>
<name>A0A177VCM5_9BASI</name>
<reference evidence="3" key="2">
    <citation type="journal article" date="2019" name="IMA Fungus">
        <title>Genome sequencing and comparison of five Tilletia species to identify candidate genes for the detection of regulated species infecting wheat.</title>
        <authorList>
            <person name="Nguyen H.D.T."/>
            <person name="Sultana T."/>
            <person name="Kesanakurti P."/>
            <person name="Hambleton S."/>
        </authorList>
    </citation>
    <scope>NUCLEOTIDE SEQUENCE</scope>
    <source>
        <strain evidence="3">DAOMC 238032</strain>
    </source>
</reference>
<evidence type="ECO:0000313" key="3">
    <source>
        <dbReference type="EMBL" id="KAE8259200.1"/>
    </source>
</evidence>
<reference evidence="2" key="3">
    <citation type="submission" date="2020-10" db="EMBL/GenBank/DDBJ databases">
        <authorList>
            <person name="Sedaghatjoo S."/>
        </authorList>
    </citation>
    <scope>NUCLEOTIDE SEQUENCE</scope>
    <source>
        <strain evidence="2">AZH3</strain>
    </source>
</reference>
<proteinExistence type="predicted"/>
<dbReference type="PANTHER" id="PTHR38699">
    <property type="entry name" value="CHROMOSOME 1, WHOLE GENOME SHOTGUN SEQUENCE"/>
    <property type="match status" value="1"/>
</dbReference>
<evidence type="ECO:0000256" key="1">
    <source>
        <dbReference type="SAM" id="MobiDB-lite"/>
    </source>
</evidence>
<dbReference type="AlphaFoldDB" id="A0A177VCM5"/>
<dbReference type="GO" id="GO:0000423">
    <property type="term" value="P:mitophagy"/>
    <property type="evidence" value="ECO:0007669"/>
    <property type="project" value="InterPro"/>
</dbReference>
<evidence type="ECO:0000313" key="2">
    <source>
        <dbReference type="EMBL" id="CAD6911289.1"/>
    </source>
</evidence>
<sequence>MADAAGDSQRPPLQSALFPSFSALNIHDDNDKKNKRLARTKARAHKIRTKLHEWEDKSPLGALPRAMPDMRFEESYLATIRGFVHELTPEEGEQEKRAVREDRHGSHPDPADGAEEEKKKKKKKKTRKGGAKGDDEHKVVATVSRTSEPELWLGNLKIEWYPLLWVTFRDQIVSPLVQGAVWGIAGLALAQTRAFMLDRRRISTPGYQAGHGGPSAGKTTTPSVGRSLLQALGLGRR</sequence>
<protein>
    <submittedName>
        <fullName evidence="3">Uncharacterized protein</fullName>
    </submittedName>
</protein>
<dbReference type="GO" id="GO:0140580">
    <property type="term" value="F:mitochondrion autophagosome adaptor activity"/>
    <property type="evidence" value="ECO:0007669"/>
    <property type="project" value="InterPro"/>
</dbReference>
<feature type="compositionally biased region" description="Basic and acidic residues" evidence="1">
    <location>
        <begin position="85"/>
        <end position="110"/>
    </location>
</feature>
<keyword evidence="5" id="KW-1185">Reference proteome</keyword>
<evidence type="ECO:0000313" key="5">
    <source>
        <dbReference type="Proteomes" id="UP000836402"/>
    </source>
</evidence>
<reference evidence="3" key="1">
    <citation type="submission" date="2016-04" db="EMBL/GenBank/DDBJ databases">
        <authorList>
            <person name="Nguyen H.D."/>
            <person name="Kesanakurti P."/>
            <person name="Cullis J."/>
            <person name="Levesque C.A."/>
            <person name="Hambleton S."/>
        </authorList>
    </citation>
    <scope>NUCLEOTIDE SEQUENCE</scope>
    <source>
        <strain evidence="3">DAOMC 238032</strain>
    </source>
</reference>
<gene>
    <name evidence="3" type="ORF">A4X03_0g4163</name>
    <name evidence="2" type="ORF">JKIAZH3_G6259</name>
</gene>